<evidence type="ECO:0000256" key="5">
    <source>
        <dbReference type="ARBA" id="ARBA00022763"/>
    </source>
</evidence>
<evidence type="ECO:0000256" key="2">
    <source>
        <dbReference type="ARBA" id="ARBA00009441"/>
    </source>
</evidence>
<evidence type="ECO:0000256" key="9">
    <source>
        <dbReference type="PIRNR" id="PIRNR003128"/>
    </source>
</evidence>
<dbReference type="NCBIfam" id="NF008121">
    <property type="entry name" value="PRK10869.1"/>
    <property type="match status" value="1"/>
</dbReference>
<dbReference type="RefSeq" id="WP_006192442.1">
    <property type="nucleotide sequence ID" value="NC_015437.1"/>
</dbReference>
<keyword evidence="5 9" id="KW-0227">DNA damage</keyword>
<protein>
    <recommendedName>
        <fullName evidence="3 9">DNA repair protein RecN</fullName>
    </recommendedName>
    <alternativeName>
        <fullName evidence="8 9">Recombination protein N</fullName>
    </alternativeName>
</protein>
<dbReference type="OrthoDB" id="9806954at2"/>
<comment type="function">
    <text evidence="1 9">May be involved in recombinational repair of damaged DNA.</text>
</comment>
<keyword evidence="15" id="KW-1185">Reference proteome</keyword>
<evidence type="ECO:0000256" key="7">
    <source>
        <dbReference type="ARBA" id="ARBA00023204"/>
    </source>
</evidence>
<feature type="coiled-coil region" evidence="10">
    <location>
        <begin position="197"/>
        <end position="225"/>
    </location>
</feature>
<evidence type="ECO:0000256" key="3">
    <source>
        <dbReference type="ARBA" id="ARBA00021315"/>
    </source>
</evidence>
<dbReference type="KEGG" id="ssg:Selsp_1076"/>
<evidence type="ECO:0000256" key="8">
    <source>
        <dbReference type="ARBA" id="ARBA00033408"/>
    </source>
</evidence>
<dbReference type="Pfam" id="PF02463">
    <property type="entry name" value="SMC_N"/>
    <property type="match status" value="1"/>
</dbReference>
<dbReference type="InterPro" id="IPR003395">
    <property type="entry name" value="RecF/RecN/SMC_N"/>
</dbReference>
<feature type="domain" description="RecF/RecN/SMC N-terminal" evidence="11">
    <location>
        <begin position="1"/>
        <end position="513"/>
    </location>
</feature>
<dbReference type="CDD" id="cd03241">
    <property type="entry name" value="ABC_RecN"/>
    <property type="match status" value="2"/>
</dbReference>
<reference evidence="12 15" key="2">
    <citation type="submission" date="2011-04" db="EMBL/GenBank/DDBJ databases">
        <title>The complete genome of Selenomonas sputigena DSM 20758.</title>
        <authorList>
            <consortium name="US DOE Joint Genome Institute (JGI-PGF)"/>
            <person name="Lucas S."/>
            <person name="Copeland A."/>
            <person name="Lapidus A."/>
            <person name="Bruce D."/>
            <person name="Goodwin L."/>
            <person name="Pitluck S."/>
            <person name="Peters L."/>
            <person name="Kyrpides N."/>
            <person name="Mavromatis K."/>
            <person name="Ivanova N."/>
            <person name="Ovchinnikova G."/>
            <person name="Teshima H."/>
            <person name="Detter J.C."/>
            <person name="Tapia R."/>
            <person name="Han C."/>
            <person name="Land M."/>
            <person name="Hauser L."/>
            <person name="Markowitz V."/>
            <person name="Cheng J.-F."/>
            <person name="Hugenholtz P."/>
            <person name="Woyke T."/>
            <person name="Wu D."/>
            <person name="Gronow S."/>
            <person name="Wellnitz S."/>
            <person name="Schneider S."/>
            <person name="Klenk H.-P."/>
            <person name="Eisen J.A."/>
        </authorList>
    </citation>
    <scope>NUCLEOTIDE SEQUENCE [LARGE SCALE GENOMIC DNA]</scope>
    <source>
        <strain evidence="12">ATCC 35185</strain>
        <strain evidence="15">ATCC 35185 / DSM 20758 / VPI D19B-28</strain>
    </source>
</reference>
<evidence type="ECO:0000256" key="10">
    <source>
        <dbReference type="SAM" id="Coils"/>
    </source>
</evidence>
<keyword evidence="6" id="KW-0067">ATP-binding</keyword>
<dbReference type="Gene3D" id="3.40.50.300">
    <property type="entry name" value="P-loop containing nucleotide triphosphate hydrolases"/>
    <property type="match status" value="2"/>
</dbReference>
<evidence type="ECO:0000313" key="13">
    <source>
        <dbReference type="EMBL" id="EEX77468.1"/>
    </source>
</evidence>
<dbReference type="PIRSF" id="PIRSF003128">
    <property type="entry name" value="RecN"/>
    <property type="match status" value="1"/>
</dbReference>
<evidence type="ECO:0000259" key="11">
    <source>
        <dbReference type="Pfam" id="PF02463"/>
    </source>
</evidence>
<dbReference type="HOGENOM" id="CLU_018297_3_1_9"/>
<dbReference type="Proteomes" id="UP000003505">
    <property type="component" value="Unassembled WGS sequence"/>
</dbReference>
<feature type="coiled-coil region" evidence="10">
    <location>
        <begin position="341"/>
        <end position="379"/>
    </location>
</feature>
<reference evidence="13 14" key="1">
    <citation type="submission" date="2009-09" db="EMBL/GenBank/DDBJ databases">
        <authorList>
            <person name="Weinstock G."/>
            <person name="Sodergren E."/>
            <person name="Clifton S."/>
            <person name="Fulton L."/>
            <person name="Fulton B."/>
            <person name="Courtney L."/>
            <person name="Fronick C."/>
            <person name="Harrison M."/>
            <person name="Strong C."/>
            <person name="Farmer C."/>
            <person name="Delahaunty K."/>
            <person name="Markovic C."/>
            <person name="Hall O."/>
            <person name="Minx P."/>
            <person name="Tomlinson C."/>
            <person name="Mitreva M."/>
            <person name="Nelson J."/>
            <person name="Hou S."/>
            <person name="Wollam A."/>
            <person name="Pepin K.H."/>
            <person name="Johnson M."/>
            <person name="Bhonagiri V."/>
            <person name="Nash W.E."/>
            <person name="Warren W."/>
            <person name="Chinwalla A."/>
            <person name="Mardis E.R."/>
            <person name="Wilson R.K."/>
        </authorList>
    </citation>
    <scope>NUCLEOTIDE SEQUENCE [LARGE SCALE GENOMIC DNA]</scope>
    <source>
        <strain evidence="13">ATCC 35185</strain>
        <strain evidence="14">ATCC 35185 / DSM 20758 / VPI D19B-28</strain>
    </source>
</reference>
<dbReference type="eggNOG" id="COG0497">
    <property type="taxonomic scope" value="Bacteria"/>
</dbReference>
<dbReference type="PANTHER" id="PTHR11059">
    <property type="entry name" value="DNA REPAIR PROTEIN RECN"/>
    <property type="match status" value="1"/>
</dbReference>
<dbReference type="EMBL" id="CP002637">
    <property type="protein sequence ID" value="AEC00036.1"/>
    <property type="molecule type" value="Genomic_DNA"/>
</dbReference>
<dbReference type="GO" id="GO:0009432">
    <property type="term" value="P:SOS response"/>
    <property type="evidence" value="ECO:0007669"/>
    <property type="project" value="TreeGrafter"/>
</dbReference>
<accession>C9LUN5</accession>
<name>C9LUN5_SELS3</name>
<dbReference type="GO" id="GO:0043590">
    <property type="term" value="C:bacterial nucleoid"/>
    <property type="evidence" value="ECO:0007669"/>
    <property type="project" value="TreeGrafter"/>
</dbReference>
<gene>
    <name evidence="13" type="primary">recN</name>
    <name evidence="12" type="ordered locus">Selsp_1076</name>
    <name evidence="13" type="ORF">SELSPUOL_01171</name>
</gene>
<dbReference type="STRING" id="546271.Selsp_1076"/>
<evidence type="ECO:0000256" key="6">
    <source>
        <dbReference type="ARBA" id="ARBA00022840"/>
    </source>
</evidence>
<dbReference type="InterPro" id="IPR004604">
    <property type="entry name" value="DNA_recomb/repair_RecN"/>
</dbReference>
<dbReference type="FunFam" id="3.40.50.300:FF:000319">
    <property type="entry name" value="DNA repair protein RecN"/>
    <property type="match status" value="1"/>
</dbReference>
<dbReference type="GO" id="GO:0006281">
    <property type="term" value="P:DNA repair"/>
    <property type="evidence" value="ECO:0007669"/>
    <property type="project" value="UniProtKB-KW"/>
</dbReference>
<comment type="similarity">
    <text evidence="2 9">Belongs to the RecN family.</text>
</comment>
<organism evidence="13 14">
    <name type="scientific">Selenomonas sputigena (strain ATCC 35185 / DSM 20758 / CCUG 44933 / VPI D19B-28)</name>
    <dbReference type="NCBI Taxonomy" id="546271"/>
    <lineage>
        <taxon>Bacteria</taxon>
        <taxon>Bacillati</taxon>
        <taxon>Bacillota</taxon>
        <taxon>Negativicutes</taxon>
        <taxon>Selenomonadales</taxon>
        <taxon>Selenomonadaceae</taxon>
        <taxon>Selenomonas</taxon>
    </lineage>
</organism>
<dbReference type="EMBL" id="ACKP02000016">
    <property type="protein sequence ID" value="EEX77468.1"/>
    <property type="molecule type" value="Genomic_DNA"/>
</dbReference>
<sequence length="571" mass="62678">MLKTLTVWNFALLEHVKIEFGAGLNILTGETGAGKSILIDALGAVLGKRLAATAIRSGCEWLRVEAVFDLEAQTALKSLLEEQAIPVEDDELIITRQVSHKGKSSVLLNGCRVTLALLKELGAYLVDIHGQHDNLALLRPENQLLLLDTSDAAIEKQRDVYQKSFAAWNDCKKQLRAKEEEAKNTTERLDLLHWQEKEIEEADLKEAEDERIEAEIKKLSNAEKISGFVEESYALLNGDVGGKALNVLAALSKVKKNLESLSRFGNELDNACKMVENAYCDLQEASYEIRDYGSDMEFDPHRLDSLESRMSVIDKLCRKYGATTADVLAHLAKVKAELQRIETYDVDLEDLKAALRKAADTLKEEAQKLTKLRSAAAKALSAHVGEQIKALGMEKAHFSIALRAADYSATGADDIVMLFSANAGEKEQPLQDVASGGELSRVALAVKAVSAANDDSPPSMVFDEIDTGIGGKTARMVAERIAMVALHRQVLCITHLPQIACMADAHLYIHKETQEGRTLTEVQLLAEGERINEIARMASGSDITAAALDNAREMVDNARIKRAEISRSFSK</sequence>
<dbReference type="FunFam" id="3.40.50.300:FF:000356">
    <property type="entry name" value="DNA repair protein RecN"/>
    <property type="match status" value="1"/>
</dbReference>
<evidence type="ECO:0000313" key="12">
    <source>
        <dbReference type="EMBL" id="AEC00036.1"/>
    </source>
</evidence>
<evidence type="ECO:0000313" key="14">
    <source>
        <dbReference type="Proteomes" id="UP000003505"/>
    </source>
</evidence>
<keyword evidence="10" id="KW-0175">Coiled coil</keyword>
<dbReference type="GO" id="GO:0006310">
    <property type="term" value="P:DNA recombination"/>
    <property type="evidence" value="ECO:0007669"/>
    <property type="project" value="InterPro"/>
</dbReference>
<dbReference type="NCBIfam" id="TIGR00634">
    <property type="entry name" value="recN"/>
    <property type="match status" value="1"/>
</dbReference>
<evidence type="ECO:0000256" key="1">
    <source>
        <dbReference type="ARBA" id="ARBA00003618"/>
    </source>
</evidence>
<dbReference type="InterPro" id="IPR027417">
    <property type="entry name" value="P-loop_NTPase"/>
</dbReference>
<dbReference type="GO" id="GO:0005524">
    <property type="term" value="F:ATP binding"/>
    <property type="evidence" value="ECO:0007669"/>
    <property type="project" value="UniProtKB-KW"/>
</dbReference>
<keyword evidence="7 9" id="KW-0234">DNA repair</keyword>
<dbReference type="SUPFAM" id="SSF52540">
    <property type="entry name" value="P-loop containing nucleoside triphosphate hydrolases"/>
    <property type="match status" value="1"/>
</dbReference>
<evidence type="ECO:0000313" key="15">
    <source>
        <dbReference type="Proteomes" id="UP000011124"/>
    </source>
</evidence>
<dbReference type="Proteomes" id="UP000011124">
    <property type="component" value="Chromosome"/>
</dbReference>
<proteinExistence type="inferred from homology"/>
<dbReference type="PANTHER" id="PTHR11059:SF0">
    <property type="entry name" value="DNA REPAIR PROTEIN RECN"/>
    <property type="match status" value="1"/>
</dbReference>
<dbReference type="AlphaFoldDB" id="C9LUN5"/>
<evidence type="ECO:0000256" key="4">
    <source>
        <dbReference type="ARBA" id="ARBA00022741"/>
    </source>
</evidence>
<keyword evidence="4" id="KW-0547">Nucleotide-binding</keyword>